<dbReference type="InterPro" id="IPR015424">
    <property type="entry name" value="PyrdxlP-dep_Trfase"/>
</dbReference>
<dbReference type="AlphaFoldDB" id="A0A6G0YS53"/>
<keyword evidence="2" id="KW-1185">Reference proteome</keyword>
<sequence>MYLQMCTIFFPDLLPHNLSGQAQTREFLLKVVDILVDYIDDVNDRDEKVLHFKHPEEMLRLLKLDIPNEGVPLQNLIDDCNLTLKHQVKTGMGCDDFDDKNTLDISVLRTSGTLHIIL</sequence>
<dbReference type="Gene3D" id="3.90.1150.170">
    <property type="match status" value="1"/>
</dbReference>
<evidence type="ECO:0000313" key="1">
    <source>
        <dbReference type="EMBL" id="KAF0760456.1"/>
    </source>
</evidence>
<organism evidence="1 2">
    <name type="scientific">Aphis craccivora</name>
    <name type="common">Cowpea aphid</name>
    <dbReference type="NCBI Taxonomy" id="307492"/>
    <lineage>
        <taxon>Eukaryota</taxon>
        <taxon>Metazoa</taxon>
        <taxon>Ecdysozoa</taxon>
        <taxon>Arthropoda</taxon>
        <taxon>Hexapoda</taxon>
        <taxon>Insecta</taxon>
        <taxon>Pterygota</taxon>
        <taxon>Neoptera</taxon>
        <taxon>Paraneoptera</taxon>
        <taxon>Hemiptera</taxon>
        <taxon>Sternorrhyncha</taxon>
        <taxon>Aphidomorpha</taxon>
        <taxon>Aphidoidea</taxon>
        <taxon>Aphididae</taxon>
        <taxon>Aphidini</taxon>
        <taxon>Aphis</taxon>
        <taxon>Aphis</taxon>
    </lineage>
</organism>
<name>A0A6G0YS53_APHCR</name>
<accession>A0A6G0YS53</accession>
<evidence type="ECO:0000313" key="2">
    <source>
        <dbReference type="Proteomes" id="UP000478052"/>
    </source>
</evidence>
<dbReference type="SUPFAM" id="SSF53383">
    <property type="entry name" value="PLP-dependent transferases"/>
    <property type="match status" value="1"/>
</dbReference>
<dbReference type="Proteomes" id="UP000478052">
    <property type="component" value="Unassembled WGS sequence"/>
</dbReference>
<gene>
    <name evidence="1" type="ORF">FWK35_00030856</name>
</gene>
<protein>
    <submittedName>
        <fullName evidence="1">Glutamate decarboxylase-like</fullName>
    </submittedName>
</protein>
<reference evidence="1 2" key="1">
    <citation type="submission" date="2019-08" db="EMBL/GenBank/DDBJ databases">
        <title>Whole genome of Aphis craccivora.</title>
        <authorList>
            <person name="Voronova N.V."/>
            <person name="Shulinski R.S."/>
            <person name="Bandarenka Y.V."/>
            <person name="Zhorov D.G."/>
            <person name="Warner D."/>
        </authorList>
    </citation>
    <scope>NUCLEOTIDE SEQUENCE [LARGE SCALE GENOMIC DNA]</scope>
    <source>
        <strain evidence="1">180601</strain>
        <tissue evidence="1">Whole Body</tissue>
    </source>
</reference>
<dbReference type="EMBL" id="VUJU01002671">
    <property type="protein sequence ID" value="KAF0760456.1"/>
    <property type="molecule type" value="Genomic_DNA"/>
</dbReference>
<proteinExistence type="predicted"/>
<dbReference type="OrthoDB" id="392571at2759"/>
<comment type="caution">
    <text evidence="1">The sequence shown here is derived from an EMBL/GenBank/DDBJ whole genome shotgun (WGS) entry which is preliminary data.</text>
</comment>